<accession>A0AA95EW23</accession>
<dbReference type="AlphaFoldDB" id="A0AA95EW23"/>
<dbReference type="SUPFAM" id="SSF49777">
    <property type="entry name" value="PEBP-like"/>
    <property type="match status" value="1"/>
</dbReference>
<sequence>MKIKDKNLVKGNMTLSLMLIFAFVLTLVGCSGKSNESDETETAQAQPEPAQVMPFQLTSSAFEDGGRIDIKYTYTNKNLSVPLAWGTPPEGTKSLALFMVDLHPVAGNWVHWVIANMPADTRELSEGVSKTEQIPPGSLEIKNSFGTVGFGGPQPPVGSGDHEYKFILYALNVESIELMNRVSYERFQEIVKDNVIASVELSGFYENK</sequence>
<dbReference type="GO" id="GO:0004860">
    <property type="term" value="F:protein kinase inhibitor activity"/>
    <property type="evidence" value="ECO:0007669"/>
    <property type="project" value="UniProtKB-KW"/>
</dbReference>
<dbReference type="PANTHER" id="PTHR30289">
    <property type="entry name" value="UNCHARACTERIZED PROTEIN YBCL-RELATED"/>
    <property type="match status" value="1"/>
</dbReference>
<organism evidence="1 2">
    <name type="scientific">Candidatus Cohnella colombiensis</name>
    <dbReference type="NCBI Taxonomy" id="3121368"/>
    <lineage>
        <taxon>Bacteria</taxon>
        <taxon>Bacillati</taxon>
        <taxon>Bacillota</taxon>
        <taxon>Bacilli</taxon>
        <taxon>Bacillales</taxon>
        <taxon>Paenibacillaceae</taxon>
        <taxon>Cohnella</taxon>
    </lineage>
</organism>
<keyword evidence="1" id="KW-0649">Protein kinase inhibitor</keyword>
<dbReference type="InterPro" id="IPR008914">
    <property type="entry name" value="PEBP"/>
</dbReference>
<dbReference type="InterPro" id="IPR005247">
    <property type="entry name" value="YbhB_YbcL/LppC-like"/>
</dbReference>
<evidence type="ECO:0000313" key="1">
    <source>
        <dbReference type="EMBL" id="WEK54463.1"/>
    </source>
</evidence>
<gene>
    <name evidence="1" type="ORF">P0Y55_18325</name>
</gene>
<keyword evidence="2" id="KW-1185">Reference proteome</keyword>
<dbReference type="Gene3D" id="3.90.280.10">
    <property type="entry name" value="PEBP-like"/>
    <property type="match status" value="1"/>
</dbReference>
<dbReference type="CDD" id="cd00865">
    <property type="entry name" value="PEBP_bact_arch"/>
    <property type="match status" value="1"/>
</dbReference>
<dbReference type="InterPro" id="IPR036610">
    <property type="entry name" value="PEBP-like_sf"/>
</dbReference>
<protein>
    <submittedName>
        <fullName evidence="1">YbhB/YbcL family Raf kinase inhibitor-like protein</fullName>
    </submittedName>
</protein>
<dbReference type="PROSITE" id="PS51257">
    <property type="entry name" value="PROKAR_LIPOPROTEIN"/>
    <property type="match status" value="1"/>
</dbReference>
<dbReference type="Proteomes" id="UP001178662">
    <property type="component" value="Chromosome"/>
</dbReference>
<proteinExistence type="predicted"/>
<dbReference type="EMBL" id="CP119317">
    <property type="protein sequence ID" value="WEK54463.1"/>
    <property type="molecule type" value="Genomic_DNA"/>
</dbReference>
<reference evidence="1" key="1">
    <citation type="submission" date="2023-03" db="EMBL/GenBank/DDBJ databases">
        <title>Andean soil-derived lignocellulolytic bacterial consortium as a source of novel taxa and putative plastic-active enzymes.</title>
        <authorList>
            <person name="Diaz-Garcia L."/>
            <person name="Chuvochina M."/>
            <person name="Feuerriegel G."/>
            <person name="Bunk B."/>
            <person name="Sproer C."/>
            <person name="Streit W.R."/>
            <person name="Rodriguez L.M."/>
            <person name="Overmann J."/>
            <person name="Jimenez D.J."/>
        </authorList>
    </citation>
    <scope>NUCLEOTIDE SEQUENCE</scope>
    <source>
        <strain evidence="1">MAG 2441</strain>
    </source>
</reference>
<evidence type="ECO:0000313" key="2">
    <source>
        <dbReference type="Proteomes" id="UP001178662"/>
    </source>
</evidence>
<dbReference type="NCBIfam" id="TIGR00481">
    <property type="entry name" value="YbhB/YbcL family Raf kinase inhibitor-like protein"/>
    <property type="match status" value="1"/>
</dbReference>
<dbReference type="PANTHER" id="PTHR30289:SF1">
    <property type="entry name" value="PEBP (PHOSPHATIDYLETHANOLAMINE-BINDING PROTEIN) FAMILY PROTEIN"/>
    <property type="match status" value="1"/>
</dbReference>
<dbReference type="Pfam" id="PF01161">
    <property type="entry name" value="PBP"/>
    <property type="match status" value="1"/>
</dbReference>
<name>A0AA95EW23_9BACL</name>